<dbReference type="EMBL" id="AGFM01000049">
    <property type="protein sequence ID" value="EHJ59930.1"/>
    <property type="molecule type" value="Genomic_DNA"/>
</dbReference>
<name>G6EFI2_9SPHN</name>
<dbReference type="PATRIC" id="fig|1088721.3.peg.3061"/>
<dbReference type="InterPro" id="IPR054075">
    <property type="entry name" value="Gp53-like_C"/>
</dbReference>
<feature type="domain" description="Putative tail fiber protein gp53-like C-terminal" evidence="1">
    <location>
        <begin position="758"/>
        <end position="829"/>
    </location>
</feature>
<dbReference type="RefSeq" id="WP_007014011.1">
    <property type="nucleotide sequence ID" value="NZ_AGFM01000049.1"/>
</dbReference>
<accession>G6EFI2</accession>
<evidence type="ECO:0000259" key="1">
    <source>
        <dbReference type="Pfam" id="PF21882"/>
    </source>
</evidence>
<dbReference type="eggNOG" id="COG4675">
    <property type="taxonomic scope" value="Bacteria"/>
</dbReference>
<reference evidence="2 3" key="1">
    <citation type="journal article" date="2012" name="J. Bacteriol.">
        <title>Genome sequence of benzo(a)pyrene-degrading bacterium Novosphingobium pentaromativorans US6-1.</title>
        <authorList>
            <person name="Luo Y.R."/>
            <person name="Kang S.G."/>
            <person name="Kim S.J."/>
            <person name="Kim M.R."/>
            <person name="Li N."/>
            <person name="Lee J.H."/>
            <person name="Kwon K.K."/>
        </authorList>
    </citation>
    <scope>NUCLEOTIDE SEQUENCE [LARGE SCALE GENOMIC DNA]</scope>
    <source>
        <strain evidence="2 3">US6-1</strain>
    </source>
</reference>
<dbReference type="AlphaFoldDB" id="G6EFI2"/>
<proteinExistence type="predicted"/>
<sequence length="829" mass="85211">MGLTLTVTNAGRAALVNASNTGTAPVTIAQVGLTGTAVTPDPGATALPGEFKRIVTLSGDVVADDTIHLIVRDETGDVFTVRSLALYLGDGTLFAIYGQADVLVEKSAQALMLLAIDVQFADVDATDLTFGDANFLNPPATTEQMGVVELSTLAEAIGGSSASRVPAEKMVKDAVNAWLDARFGANNTGIWHPGNDGAGSGLDADLLDGQQGSWYSNIPARLGYNPVQQGTGNGQLAGNVIKIGWSAASRLKATVDVTDQGNLVTDPYLASGGLGINGAYMNRAGNALWGPDNDGSGSGLDADTVDGFHANAFARMTQQNTFTSAQVIDVAGSQLIIHYAGANSPSTILRADGSNFYFLLSDPSASASGAYNSARPFNITLATGLVTMNNGLEVKSSLTFNGNTVWRADNDGSGSGLDADLLDGLHGSAFARTDIGVRQAFNGNLLVGAAQAAGNEGGQIDFARAPSGTMTGDPSIDVYGDGFRMLGYFSSGVRTLDFNFGASGGAVWHSGNDGSGSGLDADSVDGYQATALARLAAANTFSAMNTFSTLQQFSGGGLNGGIALVNPNGGRNYRVLQKDNGSFAITDETAGSERISINSSGLVSINAGTAWHSGNDGSGSGLDADLLDGAHASWFADIPARLGYTPVQQGGGIGQGTNKIYIGWSGARLKATVDSTDQGALVTEPNLNGNVLNIKGASMWRGAYNLWGPDNDGAGSGLDADLLDGLQAAFFQKAFTVLVDTASALVLAFEIGGVTWYIQTGTGYCASNSSTTITYPQAFSNRCFFSAMGGTTNTSTEGECHNTTFNNTTGYVTNSSTTGANFTWLAIGR</sequence>
<dbReference type="Proteomes" id="UP000004030">
    <property type="component" value="Unassembled WGS sequence"/>
</dbReference>
<dbReference type="Pfam" id="PF21882">
    <property type="entry name" value="Gp53-like_C"/>
    <property type="match status" value="1"/>
</dbReference>
<organism evidence="2 3">
    <name type="scientific">Novosphingobium pentaromativorans US6-1</name>
    <dbReference type="NCBI Taxonomy" id="1088721"/>
    <lineage>
        <taxon>Bacteria</taxon>
        <taxon>Pseudomonadati</taxon>
        <taxon>Pseudomonadota</taxon>
        <taxon>Alphaproteobacteria</taxon>
        <taxon>Sphingomonadales</taxon>
        <taxon>Sphingomonadaceae</taxon>
        <taxon>Novosphingobium</taxon>
    </lineage>
</organism>
<comment type="caution">
    <text evidence="2">The sequence shown here is derived from an EMBL/GenBank/DDBJ whole genome shotgun (WGS) entry which is preliminary data.</text>
</comment>
<evidence type="ECO:0000313" key="3">
    <source>
        <dbReference type="Proteomes" id="UP000004030"/>
    </source>
</evidence>
<dbReference type="KEGG" id="npn:JI59_04435"/>
<protein>
    <submittedName>
        <fullName evidence="2">Putative phage tail protein</fullName>
    </submittedName>
</protein>
<keyword evidence="3" id="KW-1185">Reference proteome</keyword>
<dbReference type="STRING" id="1088721.JI59_04435"/>
<gene>
    <name evidence="2" type="ORF">NSU_3103</name>
</gene>
<evidence type="ECO:0000313" key="2">
    <source>
        <dbReference type="EMBL" id="EHJ59930.1"/>
    </source>
</evidence>